<keyword evidence="1" id="KW-0812">Transmembrane</keyword>
<dbReference type="InterPro" id="IPR011008">
    <property type="entry name" value="Dimeric_a/b-barrel"/>
</dbReference>
<evidence type="ECO:0000256" key="1">
    <source>
        <dbReference type="SAM" id="Phobius"/>
    </source>
</evidence>
<feature type="transmembrane region" description="Helical" evidence="1">
    <location>
        <begin position="197"/>
        <end position="214"/>
    </location>
</feature>
<keyword evidence="1" id="KW-0472">Membrane</keyword>
<organism evidence="2">
    <name type="scientific">marine sediment metagenome</name>
    <dbReference type="NCBI Taxonomy" id="412755"/>
    <lineage>
        <taxon>unclassified sequences</taxon>
        <taxon>metagenomes</taxon>
        <taxon>ecological metagenomes</taxon>
    </lineage>
</organism>
<sequence>MQVLWRKVSSTSLEHSPMPAIRPVFIVAALAVVLMLTTFFWYRGSGSPLTEHEINAYQTRIDALPAATRGFLQGMDVLAFMRGDDGRAVHVVNLFQLNTASAAPDSLSGEESLARFSRSMLPIWLKHGGYPVFSMPVAATGEAQPWEFVSVVRYRSRRDFMEVVLDEGYRQALPDRLAASKLNLRVTSSGNEFPRPLMLLFALSTAVLSFTYLLEIRRSKHAA</sequence>
<keyword evidence="1" id="KW-1133">Transmembrane helix</keyword>
<gene>
    <name evidence="2" type="ORF">LCGC14_0049830</name>
</gene>
<comment type="caution">
    <text evidence="2">The sequence shown here is derived from an EMBL/GenBank/DDBJ whole genome shotgun (WGS) entry which is preliminary data.</text>
</comment>
<accession>A0A0F9VW24</accession>
<feature type="transmembrane region" description="Helical" evidence="1">
    <location>
        <begin position="20"/>
        <end position="42"/>
    </location>
</feature>
<dbReference type="EMBL" id="LAZR01000010">
    <property type="protein sequence ID" value="KKO08285.1"/>
    <property type="molecule type" value="Genomic_DNA"/>
</dbReference>
<proteinExistence type="predicted"/>
<reference evidence="2" key="1">
    <citation type="journal article" date="2015" name="Nature">
        <title>Complex archaea that bridge the gap between prokaryotes and eukaryotes.</title>
        <authorList>
            <person name="Spang A."/>
            <person name="Saw J.H."/>
            <person name="Jorgensen S.L."/>
            <person name="Zaremba-Niedzwiedzka K."/>
            <person name="Martijn J."/>
            <person name="Lind A.E."/>
            <person name="van Eijk R."/>
            <person name="Schleper C."/>
            <person name="Guy L."/>
            <person name="Ettema T.J."/>
        </authorList>
    </citation>
    <scope>NUCLEOTIDE SEQUENCE</scope>
</reference>
<protein>
    <recommendedName>
        <fullName evidence="3">DUF1330 domain-containing protein</fullName>
    </recommendedName>
</protein>
<name>A0A0F9VW24_9ZZZZ</name>
<dbReference type="Gene3D" id="3.30.70.100">
    <property type="match status" value="1"/>
</dbReference>
<evidence type="ECO:0008006" key="3">
    <source>
        <dbReference type="Google" id="ProtNLM"/>
    </source>
</evidence>
<evidence type="ECO:0000313" key="2">
    <source>
        <dbReference type="EMBL" id="KKO08285.1"/>
    </source>
</evidence>
<dbReference type="AlphaFoldDB" id="A0A0F9VW24"/>
<dbReference type="SUPFAM" id="SSF54909">
    <property type="entry name" value="Dimeric alpha+beta barrel"/>
    <property type="match status" value="1"/>
</dbReference>